<dbReference type="PANTHER" id="PTHR43611:SF3">
    <property type="entry name" value="FLAVIN MONONUCLEOTIDE HYDROLASE 1, CHLOROPLATIC"/>
    <property type="match status" value="1"/>
</dbReference>
<dbReference type="AlphaFoldDB" id="A0A7V8V6C8"/>
<evidence type="ECO:0000313" key="1">
    <source>
        <dbReference type="EMBL" id="MBA2115765.1"/>
    </source>
</evidence>
<sequence length="209" mass="23580">MAETSSTIEFFYFDLGKVLLDFDHEIACRQLADVLGTTAEVIRNDVFHSGEQWKYERGQITTLELHRWLCDRYDVSPNLEDVCHAASHIFHPIPGTIEIAAALHATGKRMGILSNTCDAHWEYCLGKPFPFLNEYFPVHALSFRLGTMKPDPEIYRKAAALCEVAPENIFFVDDRPENVAGAANAGYDAVLFTEPADLREALKVRGVRF</sequence>
<organism evidence="1 2">
    <name type="scientific">Bremerella alba</name>
    <dbReference type="NCBI Taxonomy" id="980252"/>
    <lineage>
        <taxon>Bacteria</taxon>
        <taxon>Pseudomonadati</taxon>
        <taxon>Planctomycetota</taxon>
        <taxon>Planctomycetia</taxon>
        <taxon>Pirellulales</taxon>
        <taxon>Pirellulaceae</taxon>
        <taxon>Bremerella</taxon>
    </lineage>
</organism>
<dbReference type="InterPro" id="IPR023214">
    <property type="entry name" value="HAD_sf"/>
</dbReference>
<protein>
    <submittedName>
        <fullName evidence="1">Alpha-D-glucose 1-phosphate phosphatase YihX</fullName>
        <ecNumber evidence="1">3.1.3.10</ecNumber>
    </submittedName>
</protein>
<evidence type="ECO:0000313" key="2">
    <source>
        <dbReference type="Proteomes" id="UP000551616"/>
    </source>
</evidence>
<dbReference type="SFLD" id="SFLDG01129">
    <property type="entry name" value="C1.5:_HAD__Beta-PGM__Phosphata"/>
    <property type="match status" value="1"/>
</dbReference>
<accession>A0A7V8V6C8</accession>
<dbReference type="NCBIfam" id="TIGR01509">
    <property type="entry name" value="HAD-SF-IA-v3"/>
    <property type="match status" value="1"/>
</dbReference>
<reference evidence="1 2" key="1">
    <citation type="submission" date="2020-05" db="EMBL/GenBank/DDBJ databases">
        <title>Bremerella alba sp. nov., a novel planctomycete isolated from the surface of the macroalga Fucus spiralis.</title>
        <authorList>
            <person name="Godinho O."/>
            <person name="Botelho R."/>
            <person name="Albuquerque L."/>
            <person name="Wiegand S."/>
            <person name="Da Costa M.S."/>
            <person name="Lobo-Da-Cunha A."/>
            <person name="Jogler C."/>
            <person name="Lage O.M."/>
        </authorList>
    </citation>
    <scope>NUCLEOTIDE SEQUENCE [LARGE SCALE GENOMIC DNA]</scope>
    <source>
        <strain evidence="1 2">FF15</strain>
    </source>
</reference>
<dbReference type="EMBL" id="JABRWO010000008">
    <property type="protein sequence ID" value="MBA2115765.1"/>
    <property type="molecule type" value="Genomic_DNA"/>
</dbReference>
<dbReference type="InterPro" id="IPR023198">
    <property type="entry name" value="PGP-like_dom2"/>
</dbReference>
<dbReference type="InterPro" id="IPR006439">
    <property type="entry name" value="HAD-SF_hydro_IA"/>
</dbReference>
<gene>
    <name evidence="1" type="primary">yihX</name>
    <name evidence="1" type="ORF">HOV93_29500</name>
</gene>
<name>A0A7V8V6C8_9BACT</name>
<dbReference type="InterPro" id="IPR036412">
    <property type="entry name" value="HAD-like_sf"/>
</dbReference>
<dbReference type="Pfam" id="PF00702">
    <property type="entry name" value="Hydrolase"/>
    <property type="match status" value="1"/>
</dbReference>
<dbReference type="PANTHER" id="PTHR43611">
    <property type="entry name" value="ALPHA-D-GLUCOSE 1-PHOSPHATE PHOSPHATASE"/>
    <property type="match status" value="1"/>
</dbReference>
<keyword evidence="1" id="KW-0378">Hydrolase</keyword>
<dbReference type="Gene3D" id="1.10.150.240">
    <property type="entry name" value="Putative phosphatase, domain 2"/>
    <property type="match status" value="1"/>
</dbReference>
<dbReference type="SUPFAM" id="SSF56784">
    <property type="entry name" value="HAD-like"/>
    <property type="match status" value="1"/>
</dbReference>
<dbReference type="EC" id="3.1.3.10" evidence="1"/>
<dbReference type="SFLD" id="SFLDS00003">
    <property type="entry name" value="Haloacid_Dehalogenase"/>
    <property type="match status" value="1"/>
</dbReference>
<comment type="caution">
    <text evidence="1">The sequence shown here is derived from an EMBL/GenBank/DDBJ whole genome shotgun (WGS) entry which is preliminary data.</text>
</comment>
<keyword evidence="2" id="KW-1185">Reference proteome</keyword>
<dbReference type="Gene3D" id="3.40.50.1000">
    <property type="entry name" value="HAD superfamily/HAD-like"/>
    <property type="match status" value="1"/>
</dbReference>
<proteinExistence type="predicted"/>
<dbReference type="GO" id="GO:0008877">
    <property type="term" value="F:glucose-1-phosphatase activity"/>
    <property type="evidence" value="ECO:0007669"/>
    <property type="project" value="UniProtKB-EC"/>
</dbReference>
<dbReference type="CDD" id="cd02603">
    <property type="entry name" value="HAD_sEH-N_like"/>
    <property type="match status" value="1"/>
</dbReference>
<dbReference type="Proteomes" id="UP000551616">
    <property type="component" value="Unassembled WGS sequence"/>
</dbReference>
<dbReference type="RefSeq" id="WP_207397203.1">
    <property type="nucleotide sequence ID" value="NZ_JABRWO010000008.1"/>
</dbReference>